<dbReference type="GO" id="GO:0005886">
    <property type="term" value="C:plasma membrane"/>
    <property type="evidence" value="ECO:0007669"/>
    <property type="project" value="UniProtKB-SubCell"/>
</dbReference>
<feature type="transmembrane region" description="Helical" evidence="8">
    <location>
        <begin position="104"/>
        <end position="123"/>
    </location>
</feature>
<feature type="domain" description="Major facilitator superfamily (MFS) profile" evidence="9">
    <location>
        <begin position="38"/>
        <end position="506"/>
    </location>
</feature>
<dbReference type="Gene3D" id="1.20.1250.20">
    <property type="entry name" value="MFS general substrate transporter like domains"/>
    <property type="match status" value="2"/>
</dbReference>
<keyword evidence="8" id="KW-1003">Cell membrane</keyword>
<keyword evidence="7 8" id="KW-0472">Membrane</keyword>
<evidence type="ECO:0000256" key="2">
    <source>
        <dbReference type="ARBA" id="ARBA00008432"/>
    </source>
</evidence>
<evidence type="ECO:0000313" key="10">
    <source>
        <dbReference type="EMBL" id="KAJ9157407.1"/>
    </source>
</evidence>
<feature type="transmembrane region" description="Helical" evidence="8">
    <location>
        <begin position="161"/>
        <end position="181"/>
    </location>
</feature>
<dbReference type="EMBL" id="JANBVO010000001">
    <property type="protein sequence ID" value="KAJ9157407.1"/>
    <property type="molecule type" value="Genomic_DNA"/>
</dbReference>
<evidence type="ECO:0000256" key="6">
    <source>
        <dbReference type="ARBA" id="ARBA00023063"/>
    </source>
</evidence>
<keyword evidence="11" id="KW-1185">Reference proteome</keyword>
<dbReference type="Proteomes" id="UP001174694">
    <property type="component" value="Unassembled WGS sequence"/>
</dbReference>
<dbReference type="SUPFAM" id="SSF103473">
    <property type="entry name" value="MFS general substrate transporter"/>
    <property type="match status" value="1"/>
</dbReference>
<dbReference type="Pfam" id="PF07690">
    <property type="entry name" value="MFS_1"/>
    <property type="match status" value="1"/>
</dbReference>
<feature type="transmembrane region" description="Helical" evidence="8">
    <location>
        <begin position="392"/>
        <end position="409"/>
    </location>
</feature>
<dbReference type="GO" id="GO:0015113">
    <property type="term" value="F:nitrite transmembrane transporter activity"/>
    <property type="evidence" value="ECO:0007669"/>
    <property type="project" value="InterPro"/>
</dbReference>
<dbReference type="InterPro" id="IPR011701">
    <property type="entry name" value="MFS"/>
</dbReference>
<dbReference type="PROSITE" id="PS50850">
    <property type="entry name" value="MFS"/>
    <property type="match status" value="1"/>
</dbReference>
<reference evidence="10" key="1">
    <citation type="submission" date="2022-07" db="EMBL/GenBank/DDBJ databases">
        <title>Fungi with potential for degradation of polypropylene.</title>
        <authorList>
            <person name="Gostincar C."/>
        </authorList>
    </citation>
    <scope>NUCLEOTIDE SEQUENCE</scope>
    <source>
        <strain evidence="10">EXF-13308</strain>
    </source>
</reference>
<evidence type="ECO:0000259" key="9">
    <source>
        <dbReference type="PROSITE" id="PS50850"/>
    </source>
</evidence>
<evidence type="ECO:0000256" key="7">
    <source>
        <dbReference type="ARBA" id="ARBA00023136"/>
    </source>
</evidence>
<gene>
    <name evidence="10" type="ORF">NKR23_g64</name>
</gene>
<dbReference type="GO" id="GO:0042128">
    <property type="term" value="P:nitrate assimilation"/>
    <property type="evidence" value="ECO:0007669"/>
    <property type="project" value="UniProtKB-UniRule"/>
</dbReference>
<feature type="transmembrane region" description="Helical" evidence="8">
    <location>
        <begin position="34"/>
        <end position="54"/>
    </location>
</feature>
<feature type="transmembrane region" description="Helical" evidence="8">
    <location>
        <begin position="452"/>
        <end position="474"/>
    </location>
</feature>
<feature type="transmembrane region" description="Helical" evidence="8">
    <location>
        <begin position="318"/>
        <end position="343"/>
    </location>
</feature>
<sequence>MGFNFKISDLWKVPDVNPVNRKARSVPVLNPINMYGRVFFFSWFGFMVAFWAWYTFPPLLTHTIKADLKLTPAQVANSNIVSICATLLVRVVAGPLCDRFGPRLVFGGLLLVGSIPLGLAPLVQNASGLYASRFFIGILGGSFVPCLVWSTGFFDKNIVGTANAIAGGWGNAGGGITYFIMPAVYDSFVRRGYGPGPAWRLTFIVPLIVVIVTAICMIVLCPDTPVGKWSERKEHVQENLRAHGINANVGVVDVPGHIDEKPPSLAEAPLDQSEKNTVFGDHEAPIPKEEMLQVAQGEVVVKPTRKEAMMVAVSPQTWVMILTYFCSFGAELSINAVLANFYLKNFKYLGQTGAANWAAMFGFLNVVTRPLGGVIADLVYKYSGHNLWLKKSWIHVCGILTGVFLIIIGKVDPRDQSTFSGLVALMAIFLEAGNGANFALVPHVHPFANGIVSGLTGAGGNLGGVIFAIIFRFVGSGSDYATAFWIIGCIHVGINVLLTWVPPIPKGQIGGR</sequence>
<dbReference type="InterPro" id="IPR044772">
    <property type="entry name" value="NO3_transporter"/>
</dbReference>
<comment type="similarity">
    <text evidence="2 8">Belongs to the major facilitator superfamily. Nitrate/nitrite porter (TC 2.A.1.8) family.</text>
</comment>
<organism evidence="10 11">
    <name type="scientific">Pleurostoma richardsiae</name>
    <dbReference type="NCBI Taxonomy" id="41990"/>
    <lineage>
        <taxon>Eukaryota</taxon>
        <taxon>Fungi</taxon>
        <taxon>Dikarya</taxon>
        <taxon>Ascomycota</taxon>
        <taxon>Pezizomycotina</taxon>
        <taxon>Sordariomycetes</taxon>
        <taxon>Sordariomycetidae</taxon>
        <taxon>Calosphaeriales</taxon>
        <taxon>Pleurostomataceae</taxon>
        <taxon>Pleurostoma</taxon>
    </lineage>
</organism>
<dbReference type="PANTHER" id="PTHR23515">
    <property type="entry name" value="HIGH-AFFINITY NITRATE TRANSPORTER 2.3"/>
    <property type="match status" value="1"/>
</dbReference>
<keyword evidence="6 8" id="KW-0534">Nitrate assimilation</keyword>
<feature type="transmembrane region" description="Helical" evidence="8">
    <location>
        <begin position="480"/>
        <end position="502"/>
    </location>
</feature>
<evidence type="ECO:0000256" key="8">
    <source>
        <dbReference type="RuleBase" id="RU366033"/>
    </source>
</evidence>
<evidence type="ECO:0000313" key="11">
    <source>
        <dbReference type="Proteomes" id="UP001174694"/>
    </source>
</evidence>
<accession>A0AA38SF86</accession>
<protein>
    <recommendedName>
        <fullName evidence="8">Nitrate/nitrite transporter</fullName>
    </recommendedName>
</protein>
<dbReference type="InterPro" id="IPR004737">
    <property type="entry name" value="NO3_transporter_NarK/NarU-like"/>
</dbReference>
<feature type="transmembrane region" description="Helical" evidence="8">
    <location>
        <begin position="421"/>
        <end position="440"/>
    </location>
</feature>
<evidence type="ECO:0000256" key="4">
    <source>
        <dbReference type="ARBA" id="ARBA00022692"/>
    </source>
</evidence>
<dbReference type="AlphaFoldDB" id="A0AA38SF86"/>
<keyword evidence="3 8" id="KW-0813">Transport</keyword>
<evidence type="ECO:0000256" key="1">
    <source>
        <dbReference type="ARBA" id="ARBA00004141"/>
    </source>
</evidence>
<dbReference type="NCBIfam" id="TIGR00886">
    <property type="entry name" value="2A0108"/>
    <property type="match status" value="1"/>
</dbReference>
<dbReference type="InterPro" id="IPR020846">
    <property type="entry name" value="MFS_dom"/>
</dbReference>
<comment type="caution">
    <text evidence="10">The sequence shown here is derived from an EMBL/GenBank/DDBJ whole genome shotgun (WGS) entry which is preliminary data.</text>
</comment>
<feature type="transmembrane region" description="Helical" evidence="8">
    <location>
        <begin position="355"/>
        <end position="380"/>
    </location>
</feature>
<evidence type="ECO:0000256" key="3">
    <source>
        <dbReference type="ARBA" id="ARBA00022448"/>
    </source>
</evidence>
<evidence type="ECO:0000256" key="5">
    <source>
        <dbReference type="ARBA" id="ARBA00022989"/>
    </source>
</evidence>
<dbReference type="CDD" id="cd17341">
    <property type="entry name" value="MFS_NRT2_like"/>
    <property type="match status" value="1"/>
</dbReference>
<keyword evidence="5 8" id="KW-1133">Transmembrane helix</keyword>
<dbReference type="GO" id="GO:0015112">
    <property type="term" value="F:nitrate transmembrane transporter activity"/>
    <property type="evidence" value="ECO:0007669"/>
    <property type="project" value="UniProtKB-UniRule"/>
</dbReference>
<comment type="subcellular location">
    <subcellularLocation>
        <location evidence="8">Cell membrane</location>
        <topology evidence="8">Multi-pass membrane protein</topology>
    </subcellularLocation>
    <subcellularLocation>
        <location evidence="1">Membrane</location>
        <topology evidence="1">Multi-pass membrane protein</topology>
    </subcellularLocation>
</comment>
<dbReference type="InterPro" id="IPR036259">
    <property type="entry name" value="MFS_trans_sf"/>
</dbReference>
<name>A0AA38SF86_9PEZI</name>
<feature type="transmembrane region" description="Helical" evidence="8">
    <location>
        <begin position="74"/>
        <end position="92"/>
    </location>
</feature>
<keyword evidence="4 8" id="KW-0812">Transmembrane</keyword>
<proteinExistence type="inferred from homology"/>
<feature type="transmembrane region" description="Helical" evidence="8">
    <location>
        <begin position="129"/>
        <end position="149"/>
    </location>
</feature>
<feature type="transmembrane region" description="Helical" evidence="8">
    <location>
        <begin position="201"/>
        <end position="222"/>
    </location>
</feature>